<dbReference type="Pfam" id="PF26639">
    <property type="entry name" value="Het-6_barrel"/>
    <property type="match status" value="1"/>
</dbReference>
<dbReference type="Proteomes" id="UP001160390">
    <property type="component" value="Unassembled WGS sequence"/>
</dbReference>
<comment type="caution">
    <text evidence="1">The sequence shown here is derived from an EMBL/GenBank/DDBJ whole genome shotgun (WGS) entry which is preliminary data.</text>
</comment>
<evidence type="ECO:0000313" key="2">
    <source>
        <dbReference type="Proteomes" id="UP001160390"/>
    </source>
</evidence>
<keyword evidence="2" id="KW-1185">Reference proteome</keyword>
<dbReference type="AlphaFoldDB" id="A0AA35MIL5"/>
<reference evidence="1" key="1">
    <citation type="submission" date="2023-01" db="EMBL/GenBank/DDBJ databases">
        <authorList>
            <person name="Piombo E."/>
        </authorList>
    </citation>
    <scope>NUCLEOTIDE SEQUENCE</scope>
</reference>
<organism evidence="1 2">
    <name type="scientific">Clonostachys chloroleuca</name>
    <dbReference type="NCBI Taxonomy" id="1926264"/>
    <lineage>
        <taxon>Eukaryota</taxon>
        <taxon>Fungi</taxon>
        <taxon>Dikarya</taxon>
        <taxon>Ascomycota</taxon>
        <taxon>Pezizomycotina</taxon>
        <taxon>Sordariomycetes</taxon>
        <taxon>Hypocreomycetidae</taxon>
        <taxon>Hypocreales</taxon>
        <taxon>Bionectriaceae</taxon>
        <taxon>Clonostachys</taxon>
    </lineage>
</organism>
<name>A0AA35MIL5_9HYPO</name>
<gene>
    <name evidence="1" type="ORF">CCHLO57077_00015613</name>
</gene>
<protein>
    <submittedName>
        <fullName evidence="1">Uncharacterized protein</fullName>
    </submittedName>
</protein>
<evidence type="ECO:0000313" key="1">
    <source>
        <dbReference type="EMBL" id="CAI6097767.1"/>
    </source>
</evidence>
<dbReference type="EMBL" id="CABFNP030001295">
    <property type="protein sequence ID" value="CAI6097767.1"/>
    <property type="molecule type" value="Genomic_DNA"/>
</dbReference>
<proteinExistence type="predicted"/>
<sequence length="133" mass="14874">MARSLSVVERWEEVVERFQRERPGVLRRGRFAPDQDDTGVVVDYHYDMVQGQSLFITEGGKFGIGPKNAQPGHEVWVVGGSRLPFLLSPVGSTDEDSEGGLDFTLFADCLVYGIMYGEAVEGRGHEQVEFRLH</sequence>
<accession>A0AA35MIL5</accession>